<keyword evidence="17 20" id="KW-0472">Membrane</keyword>
<evidence type="ECO:0000256" key="21">
    <source>
        <dbReference type="RuleBase" id="RU004497"/>
    </source>
</evidence>
<keyword evidence="11" id="KW-0479">Metal-binding</keyword>
<keyword evidence="13 20" id="KW-0249">Electron transport</keyword>
<organism evidence="23 24">
    <name type="scientific">Haliea salexigens</name>
    <dbReference type="NCBI Taxonomy" id="287487"/>
    <lineage>
        <taxon>Bacteria</taxon>
        <taxon>Pseudomonadati</taxon>
        <taxon>Pseudomonadota</taxon>
        <taxon>Gammaproteobacteria</taxon>
        <taxon>Cellvibrionales</taxon>
        <taxon>Halieaceae</taxon>
        <taxon>Haliea</taxon>
    </lineage>
</organism>
<dbReference type="PRINTS" id="PR00162">
    <property type="entry name" value="RIESKE"/>
</dbReference>
<keyword evidence="16" id="KW-0411">Iron-sulfur</keyword>
<feature type="transmembrane region" description="Helical" evidence="20">
    <location>
        <begin position="12"/>
        <end position="34"/>
    </location>
</feature>
<dbReference type="GO" id="GO:0051537">
    <property type="term" value="F:2 iron, 2 sulfur cluster binding"/>
    <property type="evidence" value="ECO:0007669"/>
    <property type="project" value="UniProtKB-KW"/>
</dbReference>
<dbReference type="GO" id="GO:0046872">
    <property type="term" value="F:metal ion binding"/>
    <property type="evidence" value="ECO:0007669"/>
    <property type="project" value="UniProtKB-KW"/>
</dbReference>
<dbReference type="Gene3D" id="2.102.10.10">
    <property type="entry name" value="Rieske [2Fe-2S] iron-sulphur domain"/>
    <property type="match status" value="1"/>
</dbReference>
<keyword evidence="12" id="KW-1278">Translocase</keyword>
<evidence type="ECO:0000259" key="22">
    <source>
        <dbReference type="PROSITE" id="PS51296"/>
    </source>
</evidence>
<evidence type="ECO:0000256" key="18">
    <source>
        <dbReference type="ARBA" id="ARBA00023157"/>
    </source>
</evidence>
<comment type="subcellular location">
    <subcellularLocation>
        <location evidence="2">Cell membrane</location>
        <topology evidence="2">Single-pass membrane protein</topology>
    </subcellularLocation>
</comment>
<dbReference type="InterPro" id="IPR005805">
    <property type="entry name" value="Rieske_Fe-S_prot_C"/>
</dbReference>
<dbReference type="InterPro" id="IPR017941">
    <property type="entry name" value="Rieske_2Fe-2S"/>
</dbReference>
<keyword evidence="14 20" id="KW-1133">Transmembrane helix</keyword>
<dbReference type="CDD" id="cd03470">
    <property type="entry name" value="Rieske_cytochrome_bc1"/>
    <property type="match status" value="1"/>
</dbReference>
<keyword evidence="7 20" id="KW-0813">Transport</keyword>
<evidence type="ECO:0000256" key="12">
    <source>
        <dbReference type="ARBA" id="ARBA00022967"/>
    </source>
</evidence>
<dbReference type="PANTHER" id="PTHR10134">
    <property type="entry name" value="CYTOCHROME B-C1 COMPLEX SUBUNIT RIESKE, MITOCHONDRIAL"/>
    <property type="match status" value="1"/>
</dbReference>
<feature type="domain" description="Rieske" evidence="22">
    <location>
        <begin position="111"/>
        <end position="190"/>
    </location>
</feature>
<dbReference type="SUPFAM" id="SSF50022">
    <property type="entry name" value="ISP domain"/>
    <property type="match status" value="1"/>
</dbReference>
<evidence type="ECO:0000256" key="20">
    <source>
        <dbReference type="RuleBase" id="RU004494"/>
    </source>
</evidence>
<keyword evidence="18" id="KW-1015">Disulfide bond</keyword>
<dbReference type="PROSITE" id="PS51318">
    <property type="entry name" value="TAT"/>
    <property type="match status" value="1"/>
</dbReference>
<comment type="miscellaneous">
    <text evidence="20">The Rieske protein is a high potential 2Fe-2S protein.</text>
</comment>
<dbReference type="EC" id="7.1.1.8" evidence="5 20"/>
<evidence type="ECO:0000256" key="14">
    <source>
        <dbReference type="ARBA" id="ARBA00022989"/>
    </source>
</evidence>
<dbReference type="InterPro" id="IPR006317">
    <property type="entry name" value="Ubiquinol_cyt_c_Rdtase_Fe-S-su"/>
</dbReference>
<gene>
    <name evidence="23" type="primary">petA</name>
    <name evidence="23" type="ORF">DCP75_17805</name>
</gene>
<evidence type="ECO:0000256" key="19">
    <source>
        <dbReference type="ARBA" id="ARBA00029351"/>
    </source>
</evidence>
<evidence type="ECO:0000256" key="1">
    <source>
        <dbReference type="ARBA" id="ARBA00002444"/>
    </source>
</evidence>
<evidence type="ECO:0000256" key="6">
    <source>
        <dbReference type="ARBA" id="ARBA00019816"/>
    </source>
</evidence>
<dbReference type="NCBIfam" id="TIGR01416">
    <property type="entry name" value="Rieske_proteo"/>
    <property type="match status" value="1"/>
</dbReference>
<evidence type="ECO:0000313" key="24">
    <source>
        <dbReference type="Proteomes" id="UP000259273"/>
    </source>
</evidence>
<dbReference type="Proteomes" id="UP000259273">
    <property type="component" value="Unassembled WGS sequence"/>
</dbReference>
<keyword evidence="10" id="KW-0001">2Fe-2S</keyword>
<dbReference type="InterPro" id="IPR019470">
    <property type="entry name" value="Ubiq_cytC_Rdtase_Fe-S_su_TAT"/>
</dbReference>
<keyword evidence="15" id="KW-0408">Iron</keyword>
<proteinExistence type="inferred from homology"/>
<dbReference type="STRING" id="1121937.GCA_000423125_03034"/>
<protein>
    <recommendedName>
        <fullName evidence="6 20">Ubiquinol-cytochrome c reductase iron-sulfur subunit</fullName>
        <ecNumber evidence="5 20">7.1.1.8</ecNumber>
    </recommendedName>
</protein>
<evidence type="ECO:0000256" key="17">
    <source>
        <dbReference type="ARBA" id="ARBA00023136"/>
    </source>
</evidence>
<evidence type="ECO:0000256" key="15">
    <source>
        <dbReference type="ARBA" id="ARBA00023004"/>
    </source>
</evidence>
<keyword evidence="8" id="KW-1003">Cell membrane</keyword>
<comment type="cofactor">
    <cofactor evidence="20">
        <name>[2Fe-2S] cluster</name>
        <dbReference type="ChEBI" id="CHEBI:190135"/>
    </cofactor>
    <text evidence="20">Binds 1 [2Fe-2S] cluster per subunit.</text>
</comment>
<evidence type="ECO:0000313" key="23">
    <source>
        <dbReference type="EMBL" id="HAN29541.1"/>
    </source>
</evidence>
<evidence type="ECO:0000256" key="2">
    <source>
        <dbReference type="ARBA" id="ARBA00004162"/>
    </source>
</evidence>
<evidence type="ECO:0000256" key="13">
    <source>
        <dbReference type="ARBA" id="ARBA00022982"/>
    </source>
</evidence>
<evidence type="ECO:0000256" key="4">
    <source>
        <dbReference type="ARBA" id="ARBA00011649"/>
    </source>
</evidence>
<dbReference type="EMBL" id="DMND01000239">
    <property type="protein sequence ID" value="HAN29541.1"/>
    <property type="molecule type" value="Genomic_DNA"/>
</dbReference>
<dbReference type="GO" id="GO:0008121">
    <property type="term" value="F:quinol-cytochrome-c reductase activity"/>
    <property type="evidence" value="ECO:0007669"/>
    <property type="project" value="UniProtKB-EC"/>
</dbReference>
<evidence type="ECO:0000256" key="10">
    <source>
        <dbReference type="ARBA" id="ARBA00022714"/>
    </source>
</evidence>
<evidence type="ECO:0000256" key="11">
    <source>
        <dbReference type="ARBA" id="ARBA00022723"/>
    </source>
</evidence>
<accession>A0A3C1KSK0</accession>
<dbReference type="PROSITE" id="PS51296">
    <property type="entry name" value="RIESKE"/>
    <property type="match status" value="1"/>
</dbReference>
<dbReference type="InterPro" id="IPR014349">
    <property type="entry name" value="Rieske_Fe-S_prot"/>
</dbReference>
<name>A0A3C1KSK0_9GAMM</name>
<comment type="caution">
    <text evidence="23">The sequence shown here is derived from an EMBL/GenBank/DDBJ whole genome shotgun (WGS) entry which is preliminary data.</text>
</comment>
<evidence type="ECO:0000256" key="9">
    <source>
        <dbReference type="ARBA" id="ARBA00022692"/>
    </source>
</evidence>
<dbReference type="Gene3D" id="1.20.5.510">
    <property type="entry name" value="Single helix bin"/>
    <property type="match status" value="1"/>
</dbReference>
<evidence type="ECO:0000256" key="16">
    <source>
        <dbReference type="ARBA" id="ARBA00023014"/>
    </source>
</evidence>
<dbReference type="InterPro" id="IPR006311">
    <property type="entry name" value="TAT_signal"/>
</dbReference>
<dbReference type="AlphaFoldDB" id="A0A3C1KSK0"/>
<dbReference type="Pfam" id="PF00355">
    <property type="entry name" value="Rieske"/>
    <property type="match status" value="1"/>
</dbReference>
<comment type="similarity">
    <text evidence="3">Belongs to the Rieske iron-sulfur protein family.</text>
</comment>
<sequence length="198" mass="20604">MSSDGVNTGRRRFLTAATSVVGVAGAVGIAVPFVGSWNPSAKAKAAGAPVKADISKLEPGQMVVVEWRGKPVYVVHRTAAMLADLDKLTGELKDPDSSISTQPAYIDGPARALRPEIFVAEGLCTHLGCAPKYRPEVGAADLGGDEWLGGFFCPCHGSKFDLSGRVYAGVPASTNLVVPPYSYETESVLVIGVDAEAA</sequence>
<evidence type="ECO:0000256" key="7">
    <source>
        <dbReference type="ARBA" id="ARBA00022448"/>
    </source>
</evidence>
<reference evidence="23 24" key="1">
    <citation type="journal article" date="2018" name="Nat. Biotechnol.">
        <title>A standardized bacterial taxonomy based on genome phylogeny substantially revises the tree of life.</title>
        <authorList>
            <person name="Parks D.H."/>
            <person name="Chuvochina M."/>
            <person name="Waite D.W."/>
            <person name="Rinke C."/>
            <person name="Skarshewski A."/>
            <person name="Chaumeil P.A."/>
            <person name="Hugenholtz P."/>
        </authorList>
    </citation>
    <scope>NUCLEOTIDE SEQUENCE [LARGE SCALE GENOMIC DNA]</scope>
    <source>
        <strain evidence="23">UBA9158</strain>
    </source>
</reference>
<dbReference type="InterPro" id="IPR036922">
    <property type="entry name" value="Rieske_2Fe-2S_sf"/>
</dbReference>
<keyword evidence="9 20" id="KW-0812">Transmembrane</keyword>
<evidence type="ECO:0000256" key="5">
    <source>
        <dbReference type="ARBA" id="ARBA00012951"/>
    </source>
</evidence>
<comment type="function">
    <text evidence="1">Component of the ubiquinol-cytochrome c reductase complex (complex III or cytochrome b-c1 complex), which is a respiratory chain that generates an electrochemical potential coupled to ATP synthesis.</text>
</comment>
<comment type="subunit">
    <text evidence="4 21">The main subunits of complex b-c1 are: cytochrome b, cytochrome c1 and the Rieske protein.</text>
</comment>
<evidence type="ECO:0000256" key="3">
    <source>
        <dbReference type="ARBA" id="ARBA00010651"/>
    </source>
</evidence>
<evidence type="ECO:0000256" key="8">
    <source>
        <dbReference type="ARBA" id="ARBA00022475"/>
    </source>
</evidence>
<dbReference type="GO" id="GO:0005886">
    <property type="term" value="C:plasma membrane"/>
    <property type="evidence" value="ECO:0007669"/>
    <property type="project" value="UniProtKB-SubCell"/>
</dbReference>
<dbReference type="Pfam" id="PF10399">
    <property type="entry name" value="UCR_Fe-S_N"/>
    <property type="match status" value="1"/>
</dbReference>
<comment type="catalytic activity">
    <reaction evidence="19 20">
        <text>a quinol + 2 Fe(III)-[cytochrome c](out) = a quinone + 2 Fe(II)-[cytochrome c](out) + 2 H(+)(out)</text>
        <dbReference type="Rhea" id="RHEA:11484"/>
        <dbReference type="Rhea" id="RHEA-COMP:10350"/>
        <dbReference type="Rhea" id="RHEA-COMP:14399"/>
        <dbReference type="ChEBI" id="CHEBI:15378"/>
        <dbReference type="ChEBI" id="CHEBI:24646"/>
        <dbReference type="ChEBI" id="CHEBI:29033"/>
        <dbReference type="ChEBI" id="CHEBI:29034"/>
        <dbReference type="ChEBI" id="CHEBI:132124"/>
        <dbReference type="EC" id="7.1.1.8"/>
    </reaction>
</comment>